<dbReference type="EMBL" id="JAMQOS010000007">
    <property type="protein sequence ID" value="MDS0284114.1"/>
    <property type="molecule type" value="Genomic_DNA"/>
</dbReference>
<evidence type="ECO:0000256" key="3">
    <source>
        <dbReference type="ARBA" id="ARBA00012824"/>
    </source>
</evidence>
<comment type="catalytic activity">
    <reaction evidence="1">
        <text>chorismate = isochorismate</text>
        <dbReference type="Rhea" id="RHEA:18985"/>
        <dbReference type="ChEBI" id="CHEBI:29748"/>
        <dbReference type="ChEBI" id="CHEBI:29780"/>
        <dbReference type="EC" id="5.4.4.2"/>
    </reaction>
</comment>
<protein>
    <recommendedName>
        <fullName evidence="3">isochorismate synthase</fullName>
        <ecNumber evidence="3">5.4.4.2</ecNumber>
    </recommendedName>
    <alternativeName>
        <fullName evidence="5">Isochorismate mutase</fullName>
    </alternativeName>
</protein>
<keyword evidence="9" id="KW-1185">Reference proteome</keyword>
<dbReference type="Proteomes" id="UP001268864">
    <property type="component" value="Unassembled WGS sequence"/>
</dbReference>
<dbReference type="InterPro" id="IPR004561">
    <property type="entry name" value="IsoChor_synthase"/>
</dbReference>
<dbReference type="RefSeq" id="WP_310901857.1">
    <property type="nucleotide sequence ID" value="NZ_JAMQOS010000007.1"/>
</dbReference>
<evidence type="ECO:0000256" key="2">
    <source>
        <dbReference type="ARBA" id="ARBA00005297"/>
    </source>
</evidence>
<comment type="caution">
    <text evidence="8">The sequence shown here is derived from an EMBL/GenBank/DDBJ whole genome shotgun (WGS) entry which is preliminary data.</text>
</comment>
<dbReference type="PANTHER" id="PTHR42839:SF2">
    <property type="entry name" value="ISOCHORISMATE SYNTHASE ENTC"/>
    <property type="match status" value="1"/>
</dbReference>
<evidence type="ECO:0000256" key="1">
    <source>
        <dbReference type="ARBA" id="ARBA00000799"/>
    </source>
</evidence>
<dbReference type="Pfam" id="PF00425">
    <property type="entry name" value="Chorismate_bind"/>
    <property type="match status" value="1"/>
</dbReference>
<dbReference type="GO" id="GO:0008909">
    <property type="term" value="F:isochorismate synthase activity"/>
    <property type="evidence" value="ECO:0007669"/>
    <property type="project" value="UniProtKB-EC"/>
</dbReference>
<dbReference type="SUPFAM" id="SSF56322">
    <property type="entry name" value="ADC synthase"/>
    <property type="match status" value="1"/>
</dbReference>
<comment type="similarity">
    <text evidence="2">Belongs to the isochorismate synthase family.</text>
</comment>
<dbReference type="Gene3D" id="3.60.120.10">
    <property type="entry name" value="Anthranilate synthase"/>
    <property type="match status" value="1"/>
</dbReference>
<dbReference type="NCBIfam" id="TIGR00543">
    <property type="entry name" value="isochor_syn"/>
    <property type="match status" value="1"/>
</dbReference>
<keyword evidence="4 8" id="KW-0413">Isomerase</keyword>
<organism evidence="8 9">
    <name type="scientific">Haloarcula onubensis</name>
    <dbReference type="NCBI Taxonomy" id="2950539"/>
    <lineage>
        <taxon>Archaea</taxon>
        <taxon>Methanobacteriati</taxon>
        <taxon>Methanobacteriota</taxon>
        <taxon>Stenosarchaea group</taxon>
        <taxon>Halobacteria</taxon>
        <taxon>Halobacteriales</taxon>
        <taxon>Haloarculaceae</taxon>
        <taxon>Haloarcula</taxon>
    </lineage>
</organism>
<proteinExistence type="inferred from homology"/>
<evidence type="ECO:0000313" key="9">
    <source>
        <dbReference type="Proteomes" id="UP001268864"/>
    </source>
</evidence>
<gene>
    <name evidence="8" type="ORF">NDI86_18645</name>
</gene>
<dbReference type="InterPro" id="IPR005801">
    <property type="entry name" value="ADC_synthase"/>
</dbReference>
<evidence type="ECO:0000256" key="4">
    <source>
        <dbReference type="ARBA" id="ARBA00023235"/>
    </source>
</evidence>
<accession>A0ABU2FTM4</accession>
<dbReference type="PANTHER" id="PTHR42839">
    <property type="entry name" value="ISOCHORISMATE SYNTHASE ENTC"/>
    <property type="match status" value="1"/>
</dbReference>
<reference evidence="8 9" key="1">
    <citation type="submission" date="2022-06" db="EMBL/GenBank/DDBJ databases">
        <title>Halomicroarcula sp. a new haloarchaeum isolate from saline soil.</title>
        <authorList>
            <person name="Strakova D."/>
            <person name="Galisteo C."/>
            <person name="Sanchez-Porro C."/>
            <person name="Ventosa A."/>
        </authorList>
    </citation>
    <scope>NUCLEOTIDE SEQUENCE [LARGE SCALE GENOMIC DNA]</scope>
    <source>
        <strain evidence="8 9">S3CR25-11</strain>
    </source>
</reference>
<evidence type="ECO:0000256" key="5">
    <source>
        <dbReference type="ARBA" id="ARBA00041564"/>
    </source>
</evidence>
<sequence length="446" mass="48102">MEPLRGEQSTVGETTVVTRGCRLGPGSVRTVLEAEKRPRFGWATPTESIAAAGGAATVTAEGSSRFEDVRAAAAALLDACETPTGGLPSVARPRLFGGFAFHDGDHDGEDSPWTDFPGAAFFLPEVQVTERDGRRWLTTAAAGEDAPDRAEALLATWKDRLAEEPAVNAKRRPGIGARERDPSQAGWREQVGRALESVEEGRLQKVVLAQALRVHLQSALSVPDVFARLAETYPDCYRFMFSPADGSTFYGATPERLVSLRGRTVRTEALAGSTGRGDTPAEDEWLAAELLDSTKDIHEHELVAEAIRDQLEPFASSVRIGDRTVRRLATVQHLRTSITAELADDEHVLSLVDALHPTPAVGGLPPGEALRTIRETEAFDRGWYAAPVGWVDAAGNGTFAVGIRSAVAAERTATLFAGAGIVADSDPDREWDEVQLKYRPMLDELE</sequence>
<name>A0ABU2FTM4_9EURY</name>
<feature type="region of interest" description="Disordered" evidence="6">
    <location>
        <begin position="166"/>
        <end position="187"/>
    </location>
</feature>
<evidence type="ECO:0000313" key="8">
    <source>
        <dbReference type="EMBL" id="MDS0284114.1"/>
    </source>
</evidence>
<evidence type="ECO:0000259" key="7">
    <source>
        <dbReference type="Pfam" id="PF00425"/>
    </source>
</evidence>
<evidence type="ECO:0000256" key="6">
    <source>
        <dbReference type="SAM" id="MobiDB-lite"/>
    </source>
</evidence>
<dbReference type="InterPro" id="IPR015890">
    <property type="entry name" value="Chorismate_C"/>
</dbReference>
<feature type="domain" description="Chorismate-utilising enzyme C-terminal" evidence="7">
    <location>
        <begin position="184"/>
        <end position="437"/>
    </location>
</feature>
<dbReference type="EC" id="5.4.4.2" evidence="3"/>